<reference evidence="2 3" key="1">
    <citation type="journal article" date="2021" name="J. Hered.">
        <title>A chromosome-level genome assembly of the parasitoid wasp, Cotesia glomerata (Hymenoptera: Braconidae).</title>
        <authorList>
            <person name="Pinto B.J."/>
            <person name="Weis J.J."/>
            <person name="Gamble T."/>
            <person name="Ode P.J."/>
            <person name="Paul R."/>
            <person name="Zaspel J.M."/>
        </authorList>
    </citation>
    <scope>NUCLEOTIDE SEQUENCE [LARGE SCALE GENOMIC DNA]</scope>
    <source>
        <strain evidence="2">CgM1</strain>
    </source>
</reference>
<accession>A0AAV7I310</accession>
<evidence type="ECO:0000313" key="3">
    <source>
        <dbReference type="Proteomes" id="UP000826195"/>
    </source>
</evidence>
<dbReference type="EMBL" id="JAHXZJ010002609">
    <property type="protein sequence ID" value="KAH0540244.1"/>
    <property type="molecule type" value="Genomic_DNA"/>
</dbReference>
<dbReference type="Proteomes" id="UP000826195">
    <property type="component" value="Unassembled WGS sequence"/>
</dbReference>
<evidence type="ECO:0000256" key="1">
    <source>
        <dbReference type="SAM" id="MobiDB-lite"/>
    </source>
</evidence>
<evidence type="ECO:0000313" key="2">
    <source>
        <dbReference type="EMBL" id="KAH0540244.1"/>
    </source>
</evidence>
<feature type="compositionally biased region" description="Polar residues" evidence="1">
    <location>
        <begin position="230"/>
        <end position="239"/>
    </location>
</feature>
<comment type="caution">
    <text evidence="2">The sequence shown here is derived from an EMBL/GenBank/DDBJ whole genome shotgun (WGS) entry which is preliminary data.</text>
</comment>
<feature type="compositionally biased region" description="Polar residues" evidence="1">
    <location>
        <begin position="190"/>
        <end position="222"/>
    </location>
</feature>
<dbReference type="AlphaFoldDB" id="A0AAV7I310"/>
<proteinExistence type="predicted"/>
<keyword evidence="3" id="KW-1185">Reference proteome</keyword>
<name>A0AAV7I310_COTGL</name>
<protein>
    <submittedName>
        <fullName evidence="2">Uncharacterized protein</fullName>
    </submittedName>
</protein>
<organism evidence="2 3">
    <name type="scientific">Cotesia glomerata</name>
    <name type="common">Lepidopteran parasitic wasp</name>
    <name type="synonym">Apanteles glomeratus</name>
    <dbReference type="NCBI Taxonomy" id="32391"/>
    <lineage>
        <taxon>Eukaryota</taxon>
        <taxon>Metazoa</taxon>
        <taxon>Ecdysozoa</taxon>
        <taxon>Arthropoda</taxon>
        <taxon>Hexapoda</taxon>
        <taxon>Insecta</taxon>
        <taxon>Pterygota</taxon>
        <taxon>Neoptera</taxon>
        <taxon>Endopterygota</taxon>
        <taxon>Hymenoptera</taxon>
        <taxon>Apocrita</taxon>
        <taxon>Ichneumonoidea</taxon>
        <taxon>Braconidae</taxon>
        <taxon>Microgastrinae</taxon>
        <taxon>Cotesia</taxon>
    </lineage>
</organism>
<gene>
    <name evidence="2" type="ORF">KQX54_014996</name>
</gene>
<feature type="region of interest" description="Disordered" evidence="1">
    <location>
        <begin position="163"/>
        <end position="239"/>
    </location>
</feature>
<sequence length="348" mass="38615">MAASRNYTQALLTESVPSKEQAIILDSVDGVQIHEYAVALGSKIGPESIRHLSRIANNRVCIYLSTKEVADNLIENHKTVKVRDTDIYIRPLISRNKRLILSNVPPIIPNDVIIAKLKESKINPVSNISTLHFDDTSYYIYPSLDTMLCFNCKEEGHLAACPTNTNPQRDVDKTKTTTASHSSHEAVASQKPNFPSLPSRTPTLIVTNNTTSLPTDTNNTNFPIKRPRSDGSSQSSVLTQDQLFTKPKTTKQTRLAKKVKPDPQSLSLPPSIEVAMQKAADTVVMLRKLYLHLENRKQKHRFTRVINRIEGNVIDEISSQSSCGSISNLMDLEETISDLAPTDSQGSI</sequence>